<proteinExistence type="predicted"/>
<dbReference type="EMBL" id="CM000769">
    <property type="protein sequence ID" value="KXG19529.1"/>
    <property type="molecule type" value="Genomic_DNA"/>
</dbReference>
<sequence>MGQRAASTPHGFRNTRGGKKKRKAKSTNLPHHSRPRQPAASTSSSPEGRRNFPISAARDRRR</sequence>
<protein>
    <submittedName>
        <fullName evidence="2">Uncharacterized protein</fullName>
    </submittedName>
</protein>
<name>A0A194YHT2_SORBI</name>
<evidence type="ECO:0000256" key="1">
    <source>
        <dbReference type="SAM" id="MobiDB-lite"/>
    </source>
</evidence>
<dbReference type="AlphaFoldDB" id="A0A194YHT2"/>
<dbReference type="InParanoid" id="A0A194YHT2"/>
<feature type="region of interest" description="Disordered" evidence="1">
    <location>
        <begin position="1"/>
        <end position="62"/>
    </location>
</feature>
<reference evidence="2 3" key="1">
    <citation type="journal article" date="2009" name="Nature">
        <title>The Sorghum bicolor genome and the diversification of grasses.</title>
        <authorList>
            <person name="Paterson A.H."/>
            <person name="Bowers J.E."/>
            <person name="Bruggmann R."/>
            <person name="Dubchak I."/>
            <person name="Grimwood J."/>
            <person name="Gundlach H."/>
            <person name="Haberer G."/>
            <person name="Hellsten U."/>
            <person name="Mitros T."/>
            <person name="Poliakov A."/>
            <person name="Schmutz J."/>
            <person name="Spannagl M."/>
            <person name="Tang H."/>
            <person name="Wang X."/>
            <person name="Wicker T."/>
            <person name="Bharti A.K."/>
            <person name="Chapman J."/>
            <person name="Feltus F.A."/>
            <person name="Gowik U."/>
            <person name="Grigoriev I.V."/>
            <person name="Lyons E."/>
            <person name="Maher C.A."/>
            <person name="Martis M."/>
            <person name="Narechania A."/>
            <person name="Otillar R.P."/>
            <person name="Penning B.W."/>
            <person name="Salamov A.A."/>
            <person name="Wang Y."/>
            <person name="Zhang L."/>
            <person name="Carpita N.C."/>
            <person name="Freeling M."/>
            <person name="Gingle A.R."/>
            <person name="Hash C.T."/>
            <person name="Keller B."/>
            <person name="Klein P."/>
            <person name="Kresovich S."/>
            <person name="McCann M.C."/>
            <person name="Ming R."/>
            <person name="Peterson D.G."/>
            <person name="Mehboob-ur-Rahman"/>
            <person name="Ware D."/>
            <person name="Westhoff P."/>
            <person name="Mayer K.F."/>
            <person name="Messing J."/>
            <person name="Rokhsar D.S."/>
        </authorList>
    </citation>
    <scope>NUCLEOTIDE SEQUENCE [LARGE SCALE GENOMIC DNA]</scope>
    <source>
        <strain evidence="3">cv. BTx623</strain>
    </source>
</reference>
<evidence type="ECO:0000313" key="3">
    <source>
        <dbReference type="Proteomes" id="UP000000768"/>
    </source>
</evidence>
<evidence type="ECO:0000313" key="2">
    <source>
        <dbReference type="EMBL" id="KXG19529.1"/>
    </source>
</evidence>
<feature type="compositionally biased region" description="Basic residues" evidence="1">
    <location>
        <begin position="16"/>
        <end position="35"/>
    </location>
</feature>
<dbReference type="Gramene" id="KXG19529">
    <property type="protein sequence ID" value="KXG19529"/>
    <property type="gene ID" value="SORBI_3010G072500"/>
</dbReference>
<dbReference type="Proteomes" id="UP000000768">
    <property type="component" value="Chromosome 10"/>
</dbReference>
<keyword evidence="3" id="KW-1185">Reference proteome</keyword>
<reference evidence="3" key="2">
    <citation type="journal article" date="2018" name="Plant J.">
        <title>The Sorghum bicolor reference genome: improved assembly, gene annotations, a transcriptome atlas, and signatures of genome organization.</title>
        <authorList>
            <person name="McCormick R.F."/>
            <person name="Truong S.K."/>
            <person name="Sreedasyam A."/>
            <person name="Jenkins J."/>
            <person name="Shu S."/>
            <person name="Sims D."/>
            <person name="Kennedy M."/>
            <person name="Amirebrahimi M."/>
            <person name="Weers B.D."/>
            <person name="McKinley B."/>
            <person name="Mattison A."/>
            <person name="Morishige D.T."/>
            <person name="Grimwood J."/>
            <person name="Schmutz J."/>
            <person name="Mullet J.E."/>
        </authorList>
    </citation>
    <scope>NUCLEOTIDE SEQUENCE [LARGE SCALE GENOMIC DNA]</scope>
    <source>
        <strain evidence="3">cv. BTx623</strain>
    </source>
</reference>
<accession>A0A194YHT2</accession>
<organism evidence="2 3">
    <name type="scientific">Sorghum bicolor</name>
    <name type="common">Sorghum</name>
    <name type="synonym">Sorghum vulgare</name>
    <dbReference type="NCBI Taxonomy" id="4558"/>
    <lineage>
        <taxon>Eukaryota</taxon>
        <taxon>Viridiplantae</taxon>
        <taxon>Streptophyta</taxon>
        <taxon>Embryophyta</taxon>
        <taxon>Tracheophyta</taxon>
        <taxon>Spermatophyta</taxon>
        <taxon>Magnoliopsida</taxon>
        <taxon>Liliopsida</taxon>
        <taxon>Poales</taxon>
        <taxon>Poaceae</taxon>
        <taxon>PACMAD clade</taxon>
        <taxon>Panicoideae</taxon>
        <taxon>Andropogonodae</taxon>
        <taxon>Andropogoneae</taxon>
        <taxon>Sorghinae</taxon>
        <taxon>Sorghum</taxon>
    </lineage>
</organism>
<gene>
    <name evidence="2" type="ORF">SORBI_3010G072500</name>
</gene>